<feature type="region of interest" description="Disordered" evidence="2">
    <location>
        <begin position="1"/>
        <end position="104"/>
    </location>
</feature>
<name>A0A3N2Q8H4_SODAK</name>
<organism evidence="4 5">
    <name type="scientific">Sodiomyces alkalinus (strain CBS 110278 / VKM F-3762 / F11)</name>
    <name type="common">Alkaliphilic filamentous fungus</name>
    <dbReference type="NCBI Taxonomy" id="1314773"/>
    <lineage>
        <taxon>Eukaryota</taxon>
        <taxon>Fungi</taxon>
        <taxon>Dikarya</taxon>
        <taxon>Ascomycota</taxon>
        <taxon>Pezizomycotina</taxon>
        <taxon>Sordariomycetes</taxon>
        <taxon>Hypocreomycetidae</taxon>
        <taxon>Glomerellales</taxon>
        <taxon>Plectosphaerellaceae</taxon>
        <taxon>Sodiomyces</taxon>
    </lineage>
</organism>
<evidence type="ECO:0000256" key="2">
    <source>
        <dbReference type="SAM" id="MobiDB-lite"/>
    </source>
</evidence>
<proteinExistence type="predicted"/>
<evidence type="ECO:0000313" key="4">
    <source>
        <dbReference type="EMBL" id="ROT43074.1"/>
    </source>
</evidence>
<keyword evidence="5" id="KW-1185">Reference proteome</keyword>
<feature type="compositionally biased region" description="Basic residues" evidence="2">
    <location>
        <begin position="192"/>
        <end position="202"/>
    </location>
</feature>
<feature type="compositionally biased region" description="Polar residues" evidence="2">
    <location>
        <begin position="391"/>
        <end position="412"/>
    </location>
</feature>
<dbReference type="InterPro" id="IPR025122">
    <property type="entry name" value="DUF4048"/>
</dbReference>
<sequence>MSHPEIVSSLERPPGHESKPTPVTTETTTTAESDVGSMSMPPPAAPTEDNGRSSRSTSNASRSSHRLSLTLPIAPPTSDPSRPSSTVLSSFPATPVDSGLTSPVDNNDLIIAIAAQERKVLELREELGRAEEELSKLKRQWTMRESYQKRGSSRPLAPFVDGAKNDDFAAARRSVELDRRRVLLQSQNTSKDHRRKVLRGGHARTLSLLSPTKTDGGFPLHEDLDGSRSPDLTASDRGPANPVLQKRASWQPRNYNPNQQGVKQIAEDFKLGLWSFMEDIRQATVGDEPITGQLNRSPNLSDASVRKPRPWSYAADQETIKASGASRPKASLNSAFDQPEGPTTESATRPATSQAQTQARPFPKPMNKSKRFSWTPLPVDSIDDDAWSNWESPSASSIKSTRWSGSTVSGSEGITPVPEDNDVQTPLKKKSSRASITIDGRTEQSGRQVLSPTKLEELLPGVVNRLSPSNIKRTATSLMDEWERSLTPPRKENNNLIDLKENQV</sequence>
<reference evidence="4 5" key="1">
    <citation type="journal article" date="2018" name="Mol. Ecol.">
        <title>The obligate alkalophilic soda-lake fungus Sodiomyces alkalinus has shifted to a protein diet.</title>
        <authorList>
            <person name="Grum-Grzhimaylo A.A."/>
            <person name="Falkoski D.L."/>
            <person name="van den Heuvel J."/>
            <person name="Valero-Jimenez C.A."/>
            <person name="Min B."/>
            <person name="Choi I.G."/>
            <person name="Lipzen A."/>
            <person name="Daum C.G."/>
            <person name="Aanen D.K."/>
            <person name="Tsang A."/>
            <person name="Henrissat B."/>
            <person name="Bilanenko E.N."/>
            <person name="de Vries R.P."/>
            <person name="van Kan J.A.L."/>
            <person name="Grigoriev I.V."/>
            <person name="Debets A.J.M."/>
        </authorList>
    </citation>
    <scope>NUCLEOTIDE SEQUENCE [LARGE SCALE GENOMIC DNA]</scope>
    <source>
        <strain evidence="4 5">F11</strain>
    </source>
</reference>
<feature type="coiled-coil region" evidence="1">
    <location>
        <begin position="106"/>
        <end position="140"/>
    </location>
</feature>
<evidence type="ECO:0000259" key="3">
    <source>
        <dbReference type="Pfam" id="PF13257"/>
    </source>
</evidence>
<accession>A0A3N2Q8H4</accession>
<dbReference type="EMBL" id="ML119051">
    <property type="protein sequence ID" value="ROT43074.1"/>
    <property type="molecule type" value="Genomic_DNA"/>
</dbReference>
<dbReference type="Pfam" id="PF13257">
    <property type="entry name" value="DUF4048"/>
    <property type="match status" value="1"/>
</dbReference>
<feature type="region of interest" description="Disordered" evidence="2">
    <location>
        <begin position="391"/>
        <end position="434"/>
    </location>
</feature>
<gene>
    <name evidence="4" type="ORF">SODALDRAFT_268878</name>
</gene>
<keyword evidence="1" id="KW-0175">Coiled coil</keyword>
<dbReference type="Proteomes" id="UP000272025">
    <property type="component" value="Unassembled WGS sequence"/>
</dbReference>
<feature type="compositionally biased region" description="Polar residues" evidence="2">
    <location>
        <begin position="292"/>
        <end position="302"/>
    </location>
</feature>
<protein>
    <recommendedName>
        <fullName evidence="3">DUF4048 domain-containing protein</fullName>
    </recommendedName>
</protein>
<dbReference type="OrthoDB" id="4097086at2759"/>
<dbReference type="AlphaFoldDB" id="A0A3N2Q8H4"/>
<feature type="region of interest" description="Disordered" evidence="2">
    <location>
        <begin position="288"/>
        <end position="377"/>
    </location>
</feature>
<evidence type="ECO:0000313" key="5">
    <source>
        <dbReference type="Proteomes" id="UP000272025"/>
    </source>
</evidence>
<dbReference type="RefSeq" id="XP_028470880.1">
    <property type="nucleotide sequence ID" value="XM_028607629.1"/>
</dbReference>
<feature type="compositionally biased region" description="Low complexity" evidence="2">
    <location>
        <begin position="20"/>
        <end position="30"/>
    </location>
</feature>
<feature type="compositionally biased region" description="Polar residues" evidence="2">
    <location>
        <begin position="331"/>
        <end position="359"/>
    </location>
</feature>
<dbReference type="GeneID" id="39576107"/>
<feature type="domain" description="DUF4048" evidence="3">
    <location>
        <begin position="245"/>
        <end position="397"/>
    </location>
</feature>
<feature type="region of interest" description="Disordered" evidence="2">
    <location>
        <begin position="485"/>
        <end position="504"/>
    </location>
</feature>
<feature type="region of interest" description="Disordered" evidence="2">
    <location>
        <begin position="188"/>
        <end position="258"/>
    </location>
</feature>
<evidence type="ECO:0000256" key="1">
    <source>
        <dbReference type="SAM" id="Coils"/>
    </source>
</evidence>
<feature type="compositionally biased region" description="Low complexity" evidence="2">
    <location>
        <begin position="53"/>
        <end position="68"/>
    </location>
</feature>